<dbReference type="InterPro" id="IPR029787">
    <property type="entry name" value="Nucleotide_cyclase"/>
</dbReference>
<dbReference type="InterPro" id="IPR035965">
    <property type="entry name" value="PAS-like_dom_sf"/>
</dbReference>
<dbReference type="PANTHER" id="PTHR44757:SF2">
    <property type="entry name" value="BIOFILM ARCHITECTURE MAINTENANCE PROTEIN MBAA"/>
    <property type="match status" value="1"/>
</dbReference>
<dbReference type="Gene3D" id="3.30.70.270">
    <property type="match status" value="1"/>
</dbReference>
<keyword evidence="1" id="KW-0812">Transmembrane</keyword>
<dbReference type="Pfam" id="PF08448">
    <property type="entry name" value="PAS_4"/>
    <property type="match status" value="1"/>
</dbReference>
<dbReference type="Proteomes" id="UP000290759">
    <property type="component" value="Unassembled WGS sequence"/>
</dbReference>
<protein>
    <submittedName>
        <fullName evidence="4">EAL domain-containing protein</fullName>
    </submittedName>
</protein>
<keyword evidence="1" id="KW-0472">Membrane</keyword>
<dbReference type="SMART" id="SM00052">
    <property type="entry name" value="EAL"/>
    <property type="match status" value="1"/>
</dbReference>
<dbReference type="SUPFAM" id="SSF141868">
    <property type="entry name" value="EAL domain-like"/>
    <property type="match status" value="1"/>
</dbReference>
<dbReference type="SUPFAM" id="SSF55785">
    <property type="entry name" value="PYP-like sensor domain (PAS domain)"/>
    <property type="match status" value="1"/>
</dbReference>
<accession>A0A4Q2UAK5</accession>
<dbReference type="AlphaFoldDB" id="A0A4Q2UAK5"/>
<evidence type="ECO:0000259" key="2">
    <source>
        <dbReference type="PROSITE" id="PS50883"/>
    </source>
</evidence>
<evidence type="ECO:0000313" key="5">
    <source>
        <dbReference type="Proteomes" id="UP000290759"/>
    </source>
</evidence>
<evidence type="ECO:0000313" key="4">
    <source>
        <dbReference type="EMBL" id="RYC32221.1"/>
    </source>
</evidence>
<dbReference type="PROSITE" id="PS50883">
    <property type="entry name" value="EAL"/>
    <property type="match status" value="1"/>
</dbReference>
<feature type="domain" description="EAL" evidence="2">
    <location>
        <begin position="534"/>
        <end position="783"/>
    </location>
</feature>
<reference evidence="4 5" key="1">
    <citation type="submission" date="2018-12" db="EMBL/GenBank/DDBJ databases">
        <authorList>
            <person name="Grouzdev D.S."/>
            <person name="Krutkina M.S."/>
        </authorList>
    </citation>
    <scope>NUCLEOTIDE SEQUENCE [LARGE SCALE GENOMIC DNA]</scope>
    <source>
        <strain evidence="4 5">RmlP026</strain>
    </source>
</reference>
<evidence type="ECO:0000256" key="1">
    <source>
        <dbReference type="SAM" id="Phobius"/>
    </source>
</evidence>
<dbReference type="SUPFAM" id="SSF55073">
    <property type="entry name" value="Nucleotide cyclase"/>
    <property type="match status" value="1"/>
</dbReference>
<organism evidence="4 5">
    <name type="scientific">Lichenibacterium minor</name>
    <dbReference type="NCBI Taxonomy" id="2316528"/>
    <lineage>
        <taxon>Bacteria</taxon>
        <taxon>Pseudomonadati</taxon>
        <taxon>Pseudomonadota</taxon>
        <taxon>Alphaproteobacteria</taxon>
        <taxon>Hyphomicrobiales</taxon>
        <taxon>Lichenihabitantaceae</taxon>
        <taxon>Lichenibacterium</taxon>
    </lineage>
</organism>
<dbReference type="CDD" id="cd01948">
    <property type="entry name" value="EAL"/>
    <property type="match status" value="1"/>
</dbReference>
<feature type="transmembrane region" description="Helical" evidence="1">
    <location>
        <begin position="47"/>
        <end position="68"/>
    </location>
</feature>
<feature type="transmembrane region" description="Helical" evidence="1">
    <location>
        <begin position="189"/>
        <end position="208"/>
    </location>
</feature>
<keyword evidence="5" id="KW-1185">Reference proteome</keyword>
<gene>
    <name evidence="4" type="ORF">D3273_09310</name>
</gene>
<dbReference type="InterPro" id="IPR001633">
    <property type="entry name" value="EAL_dom"/>
</dbReference>
<dbReference type="InterPro" id="IPR043128">
    <property type="entry name" value="Rev_trsase/Diguanyl_cyclase"/>
</dbReference>
<dbReference type="PANTHER" id="PTHR44757">
    <property type="entry name" value="DIGUANYLATE CYCLASE DGCP"/>
    <property type="match status" value="1"/>
</dbReference>
<sequence length="792" mass="85659">MADGTLRFGRLLHPFGRSSPTAGGTLAVDERHDREARAGMLRETVEVSNYSTVTHLAVSVVLGCLFWGHAPSAYLIGLNVAMFVVVSVTMTLTYRSSRWLGPALSEDIVRRGIALAKLAALLIGLIWSTMPAMLIPSHESGYQLVAVATAAGLISDAYVVGPILAVSTLMIVPIVLGTFVGLAACEAPFGLYISLLLVVYALFVLFSTRRMSELSYQRLLDRVVVQDQSQTIGLLLNEFEESATDWLWETDVAGRLRHAPPRLAAAIGESAEDLCGTTLAELLSDHAYRGENGNGVAEVADAMAQRQSFHDRVVRLETALGTRWWRLNGNPSWAADGAFAGYRGVGSDVTRTHESEAQINYLANHDTLTGLPNRAAFQTAVEQACGAAALSEAQSALLYIDLDGFKAVNDTYGHTTGDMLLRAVAGRLAASCGDRSRAYRLGGDEFAMLHRCDDQASAAALAGDVVADLSRAYAIDGLNIVVGASVGIARTSADAEDAATLLSRADLALYSAKAAGKGCWKHFDPQLEQRALRHRHLDAAMRVALDRGELDLHYQPQVDIVSGRVVGVEALLRWHSRDDGWISPAEIIPIAEATGFIADIGRWALLTACTNVLAWPGLTVAVNISSVHFRSAAFCTEVEEVLCRTGLAPSRLEIEITESILLEGGTEVTTNMERLRAAGVRLSLDDFGTGYSSLSYLSRFTFDKLKVDRSFVRELHVRSDVLAIFDAMNGMATALGMSVTVEGVEHEQQMQILRQRFTGSIQGFYYSKARPAREIADLIQALQARAEVERAA</sequence>
<dbReference type="InterPro" id="IPR052155">
    <property type="entry name" value="Biofilm_reg_signaling"/>
</dbReference>
<dbReference type="Gene3D" id="3.20.20.450">
    <property type="entry name" value="EAL domain"/>
    <property type="match status" value="1"/>
</dbReference>
<dbReference type="OrthoDB" id="9814202at2"/>
<dbReference type="InterPro" id="IPR013656">
    <property type="entry name" value="PAS_4"/>
</dbReference>
<dbReference type="Pfam" id="PF00990">
    <property type="entry name" value="GGDEF"/>
    <property type="match status" value="1"/>
</dbReference>
<keyword evidence="1" id="KW-1133">Transmembrane helix</keyword>
<dbReference type="InterPro" id="IPR000160">
    <property type="entry name" value="GGDEF_dom"/>
</dbReference>
<dbReference type="RefSeq" id="WP_129225739.1">
    <property type="nucleotide sequence ID" value="NZ_QYBB01000008.1"/>
</dbReference>
<dbReference type="InterPro" id="IPR035919">
    <property type="entry name" value="EAL_sf"/>
</dbReference>
<feature type="transmembrane region" description="Helical" evidence="1">
    <location>
        <begin position="115"/>
        <end position="135"/>
    </location>
</feature>
<dbReference type="EMBL" id="QYBB01000008">
    <property type="protein sequence ID" value="RYC32221.1"/>
    <property type="molecule type" value="Genomic_DNA"/>
</dbReference>
<evidence type="ECO:0000259" key="3">
    <source>
        <dbReference type="PROSITE" id="PS50887"/>
    </source>
</evidence>
<feature type="transmembrane region" description="Helical" evidence="1">
    <location>
        <begin position="164"/>
        <end position="183"/>
    </location>
</feature>
<feature type="transmembrane region" description="Helical" evidence="1">
    <location>
        <begin position="74"/>
        <end position="94"/>
    </location>
</feature>
<feature type="domain" description="GGDEF" evidence="3">
    <location>
        <begin position="393"/>
        <end position="525"/>
    </location>
</feature>
<name>A0A4Q2UAK5_9HYPH</name>
<dbReference type="PROSITE" id="PS50887">
    <property type="entry name" value="GGDEF"/>
    <property type="match status" value="1"/>
</dbReference>
<comment type="caution">
    <text evidence="4">The sequence shown here is derived from an EMBL/GenBank/DDBJ whole genome shotgun (WGS) entry which is preliminary data.</text>
</comment>
<dbReference type="Gene3D" id="3.30.450.20">
    <property type="entry name" value="PAS domain"/>
    <property type="match status" value="1"/>
</dbReference>
<dbReference type="Pfam" id="PF00563">
    <property type="entry name" value="EAL"/>
    <property type="match status" value="1"/>
</dbReference>
<proteinExistence type="predicted"/>
<dbReference type="SMART" id="SM00267">
    <property type="entry name" value="GGDEF"/>
    <property type="match status" value="1"/>
</dbReference>
<reference evidence="4 5" key="2">
    <citation type="submission" date="2019-02" db="EMBL/GenBank/DDBJ databases">
        <title>'Lichenibacterium ramalinii' gen. nov. sp. nov., 'Lichenibacterium minor' gen. nov. sp. nov.</title>
        <authorList>
            <person name="Pankratov T."/>
        </authorList>
    </citation>
    <scope>NUCLEOTIDE SEQUENCE [LARGE SCALE GENOMIC DNA]</scope>
    <source>
        <strain evidence="4 5">RmlP026</strain>
    </source>
</reference>
<dbReference type="CDD" id="cd01949">
    <property type="entry name" value="GGDEF"/>
    <property type="match status" value="1"/>
</dbReference>
<dbReference type="NCBIfam" id="TIGR00254">
    <property type="entry name" value="GGDEF"/>
    <property type="match status" value="1"/>
</dbReference>